<dbReference type="Gene3D" id="3.10.100.10">
    <property type="entry name" value="Mannose-Binding Protein A, subunit A"/>
    <property type="match status" value="3"/>
</dbReference>
<protein>
    <submittedName>
        <fullName evidence="2">Macrophage mannose receptor 1-like</fullName>
    </submittedName>
</protein>
<dbReference type="SMART" id="SM00034">
    <property type="entry name" value="CLECT"/>
    <property type="match status" value="3"/>
</dbReference>
<dbReference type="PROSITE" id="PS50041">
    <property type="entry name" value="C_TYPE_LECTIN_2"/>
    <property type="match status" value="3"/>
</dbReference>
<feature type="domain" description="C-type lectin" evidence="1">
    <location>
        <begin position="118"/>
        <end position="220"/>
    </location>
</feature>
<evidence type="ECO:0000313" key="2">
    <source>
        <dbReference type="EMBL" id="CAJ1086084.1"/>
    </source>
</evidence>
<name>A0AAV1HLK8_XYRNO</name>
<dbReference type="InterPro" id="IPR001304">
    <property type="entry name" value="C-type_lectin-like"/>
</dbReference>
<dbReference type="InterPro" id="IPR016186">
    <property type="entry name" value="C-type_lectin-like/link_sf"/>
</dbReference>
<gene>
    <name evidence="2" type="ORF">XNOV1_A002062</name>
</gene>
<dbReference type="AlphaFoldDB" id="A0AAV1HLK8"/>
<dbReference type="CDD" id="cd00037">
    <property type="entry name" value="CLECT"/>
    <property type="match status" value="1"/>
</dbReference>
<sequence length="343" mass="40718">MTWSEAQEYCREHYTDLATVSNMTDLRRLKGLTDKEAWIGLYSQPEENRTWHWSQPGVEIGDIKDRFRVSGEPQLNEPNDYRGLENCGGIVISKWADYDCENEHEFICFEEVGSDKKYEWINKEMTWIEAQNYCRTNYTDLVSGVDQIDDEKFKEDFKEKENLWIGLFRDTWRWSDGSNSSFRKWKEFRDGVKEKKCATVDQHGNWESDDCNAKKPFFCYDDKVILIKEELPWEDALNYCRWFHSDLASITNPHQQKWVQARAKNASTSYVWLGLYYTCIVDLWFWVSNDLVCYDNWKENDGNNDQDDLTGAMETDGQHKWVKKNDTERFHFVCATKAVKNPT</sequence>
<keyword evidence="3" id="KW-1185">Reference proteome</keyword>
<keyword evidence="2" id="KW-0675">Receptor</keyword>
<dbReference type="PANTHER" id="PTHR45784:SF3">
    <property type="entry name" value="C-TYPE LECTIN DOMAIN FAMILY 4 MEMBER K-LIKE-RELATED"/>
    <property type="match status" value="1"/>
</dbReference>
<feature type="domain" description="C-type lectin" evidence="1">
    <location>
        <begin position="1"/>
        <end position="109"/>
    </location>
</feature>
<evidence type="ECO:0000259" key="1">
    <source>
        <dbReference type="PROSITE" id="PS50041"/>
    </source>
</evidence>
<accession>A0AAV1HLK8</accession>
<dbReference type="Proteomes" id="UP001178508">
    <property type="component" value="Chromosome 23"/>
</dbReference>
<feature type="domain" description="C-type lectin" evidence="1">
    <location>
        <begin position="220"/>
        <end position="335"/>
    </location>
</feature>
<dbReference type="Pfam" id="PF00059">
    <property type="entry name" value="Lectin_C"/>
    <property type="match status" value="3"/>
</dbReference>
<proteinExistence type="predicted"/>
<organism evidence="2 3">
    <name type="scientific">Xyrichtys novacula</name>
    <name type="common">Pearly razorfish</name>
    <name type="synonym">Hemipteronotus novacula</name>
    <dbReference type="NCBI Taxonomy" id="13765"/>
    <lineage>
        <taxon>Eukaryota</taxon>
        <taxon>Metazoa</taxon>
        <taxon>Chordata</taxon>
        <taxon>Craniata</taxon>
        <taxon>Vertebrata</taxon>
        <taxon>Euteleostomi</taxon>
        <taxon>Actinopterygii</taxon>
        <taxon>Neopterygii</taxon>
        <taxon>Teleostei</taxon>
        <taxon>Neoteleostei</taxon>
        <taxon>Acanthomorphata</taxon>
        <taxon>Eupercaria</taxon>
        <taxon>Labriformes</taxon>
        <taxon>Labridae</taxon>
        <taxon>Xyrichtys</taxon>
    </lineage>
</organism>
<dbReference type="EMBL" id="OY660886">
    <property type="protein sequence ID" value="CAJ1086084.1"/>
    <property type="molecule type" value="Genomic_DNA"/>
</dbReference>
<dbReference type="SUPFAM" id="SSF56436">
    <property type="entry name" value="C-type lectin-like"/>
    <property type="match status" value="3"/>
</dbReference>
<dbReference type="InterPro" id="IPR016187">
    <property type="entry name" value="CTDL_fold"/>
</dbReference>
<reference evidence="2" key="1">
    <citation type="submission" date="2023-08" db="EMBL/GenBank/DDBJ databases">
        <authorList>
            <person name="Alioto T."/>
            <person name="Alioto T."/>
            <person name="Gomez Garrido J."/>
        </authorList>
    </citation>
    <scope>NUCLEOTIDE SEQUENCE</scope>
</reference>
<dbReference type="PANTHER" id="PTHR45784">
    <property type="entry name" value="C-TYPE LECTIN DOMAIN FAMILY 20 MEMBER A-RELATED"/>
    <property type="match status" value="1"/>
</dbReference>
<evidence type="ECO:0000313" key="3">
    <source>
        <dbReference type="Proteomes" id="UP001178508"/>
    </source>
</evidence>